<dbReference type="EMBL" id="JBBUKT010000002">
    <property type="protein sequence ID" value="MEK7950252.1"/>
    <property type="molecule type" value="Genomic_DNA"/>
</dbReference>
<evidence type="ECO:0000256" key="2">
    <source>
        <dbReference type="ARBA" id="ARBA00022737"/>
    </source>
</evidence>
<organism evidence="5 6">
    <name type="scientific">Luteolibacter soli</name>
    <dbReference type="NCBI Taxonomy" id="3135280"/>
    <lineage>
        <taxon>Bacteria</taxon>
        <taxon>Pseudomonadati</taxon>
        <taxon>Verrucomicrobiota</taxon>
        <taxon>Verrucomicrobiia</taxon>
        <taxon>Verrucomicrobiales</taxon>
        <taxon>Verrucomicrobiaceae</taxon>
        <taxon>Luteolibacter</taxon>
    </lineage>
</organism>
<feature type="region of interest" description="Disordered" evidence="3">
    <location>
        <begin position="231"/>
        <end position="285"/>
    </location>
</feature>
<dbReference type="Proteomes" id="UP001371305">
    <property type="component" value="Unassembled WGS sequence"/>
</dbReference>
<dbReference type="PROSITE" id="PS50222">
    <property type="entry name" value="EF_HAND_2"/>
    <property type="match status" value="2"/>
</dbReference>
<dbReference type="CDD" id="cd00051">
    <property type="entry name" value="EFh"/>
    <property type="match status" value="1"/>
</dbReference>
<feature type="compositionally biased region" description="Acidic residues" evidence="3">
    <location>
        <begin position="235"/>
        <end position="244"/>
    </location>
</feature>
<name>A0ABU9AT60_9BACT</name>
<feature type="compositionally biased region" description="Basic and acidic residues" evidence="3">
    <location>
        <begin position="106"/>
        <end position="117"/>
    </location>
</feature>
<evidence type="ECO:0000256" key="3">
    <source>
        <dbReference type="SAM" id="MobiDB-lite"/>
    </source>
</evidence>
<dbReference type="InterPro" id="IPR018247">
    <property type="entry name" value="EF_Hand_1_Ca_BS"/>
</dbReference>
<dbReference type="SUPFAM" id="SSF47473">
    <property type="entry name" value="EF-hand"/>
    <property type="match status" value="2"/>
</dbReference>
<feature type="compositionally biased region" description="Basic and acidic residues" evidence="3">
    <location>
        <begin position="265"/>
        <end position="275"/>
    </location>
</feature>
<dbReference type="InterPro" id="IPR011992">
    <property type="entry name" value="EF-hand-dom_pair"/>
</dbReference>
<dbReference type="Pfam" id="PF13499">
    <property type="entry name" value="EF-hand_7"/>
    <property type="match status" value="1"/>
</dbReference>
<protein>
    <submittedName>
        <fullName evidence="5">EF-hand domain-containing protein</fullName>
    </submittedName>
</protein>
<dbReference type="PANTHER" id="PTHR10827">
    <property type="entry name" value="RETICULOCALBIN"/>
    <property type="match status" value="1"/>
</dbReference>
<feature type="domain" description="EF-hand" evidence="4">
    <location>
        <begin position="206"/>
        <end position="235"/>
    </location>
</feature>
<proteinExistence type="predicted"/>
<evidence type="ECO:0000256" key="1">
    <source>
        <dbReference type="ARBA" id="ARBA00022723"/>
    </source>
</evidence>
<dbReference type="Pfam" id="PF13202">
    <property type="entry name" value="EF-hand_5"/>
    <property type="match status" value="3"/>
</dbReference>
<reference evidence="5 6" key="1">
    <citation type="submission" date="2024-04" db="EMBL/GenBank/DDBJ databases">
        <title>Luteolibacter sp. isolated from soil.</title>
        <authorList>
            <person name="An J."/>
        </authorList>
    </citation>
    <scope>NUCLEOTIDE SEQUENCE [LARGE SCALE GENOMIC DNA]</scope>
    <source>
        <strain evidence="5 6">Y139</strain>
    </source>
</reference>
<feature type="region of interest" description="Disordered" evidence="3">
    <location>
        <begin position="159"/>
        <end position="215"/>
    </location>
</feature>
<feature type="region of interest" description="Disordered" evidence="3">
    <location>
        <begin position="106"/>
        <end position="130"/>
    </location>
</feature>
<dbReference type="RefSeq" id="WP_341403708.1">
    <property type="nucleotide sequence ID" value="NZ_JBBUKT010000002.1"/>
</dbReference>
<keyword evidence="1" id="KW-0479">Metal-binding</keyword>
<accession>A0ABU9AT60</accession>
<sequence>MNSSHSAWIALLLVGTAIAQEPPKTDDQPAPPPRGEGGKDRDKDRPGPGGPGKDKERGGRMLELWMKADTDGDGFISAAEFASMERIGQLPAEKRDEIFKRLDKDGDGRIDLKELPRRPQGGMPPLEEVDANKDGKIVFSEFKNLGFVAKLPEERQLKMFNRMDRDGDGALTPKDRPEGPPPHWDGRKDKDGKPEGGRGGRGPHPMELVRKLDQNGDGALSFEEFRKAGFIKDLSEDEQEDRFEEMDHNKDLKIDAADFPPPPEGPKDDEPKPEAPKGNGAPVGP</sequence>
<dbReference type="Gene3D" id="1.10.238.10">
    <property type="entry name" value="EF-hand"/>
    <property type="match status" value="3"/>
</dbReference>
<feature type="compositionally biased region" description="Basic and acidic residues" evidence="3">
    <location>
        <begin position="245"/>
        <end position="256"/>
    </location>
</feature>
<gene>
    <name evidence="5" type="ORF">WKV53_07085</name>
</gene>
<comment type="caution">
    <text evidence="5">The sequence shown here is derived from an EMBL/GenBank/DDBJ whole genome shotgun (WGS) entry which is preliminary data.</text>
</comment>
<evidence type="ECO:0000313" key="5">
    <source>
        <dbReference type="EMBL" id="MEK7950252.1"/>
    </source>
</evidence>
<dbReference type="InterPro" id="IPR002048">
    <property type="entry name" value="EF_hand_dom"/>
</dbReference>
<keyword evidence="2" id="KW-0677">Repeat</keyword>
<keyword evidence="6" id="KW-1185">Reference proteome</keyword>
<evidence type="ECO:0000259" key="4">
    <source>
        <dbReference type="PROSITE" id="PS50222"/>
    </source>
</evidence>
<evidence type="ECO:0000313" key="6">
    <source>
        <dbReference type="Proteomes" id="UP001371305"/>
    </source>
</evidence>
<dbReference type="PANTHER" id="PTHR10827:SF98">
    <property type="entry name" value="45 KDA CALCIUM-BINDING PROTEIN"/>
    <property type="match status" value="1"/>
</dbReference>
<feature type="compositionally biased region" description="Basic and acidic residues" evidence="3">
    <location>
        <begin position="159"/>
        <end position="198"/>
    </location>
</feature>
<feature type="compositionally biased region" description="Basic and acidic residues" evidence="3">
    <location>
        <begin position="36"/>
        <end position="60"/>
    </location>
</feature>
<dbReference type="PROSITE" id="PS00018">
    <property type="entry name" value="EF_HAND_1"/>
    <property type="match status" value="2"/>
</dbReference>
<feature type="region of interest" description="Disordered" evidence="3">
    <location>
        <begin position="19"/>
        <end position="60"/>
    </location>
</feature>
<feature type="domain" description="EF-hand" evidence="4">
    <location>
        <begin position="90"/>
        <end position="125"/>
    </location>
</feature>
<dbReference type="SMART" id="SM00054">
    <property type="entry name" value="EFh"/>
    <property type="match status" value="3"/>
</dbReference>